<evidence type="ECO:0000256" key="4">
    <source>
        <dbReference type="PROSITE-ProRule" id="PRU01161"/>
    </source>
</evidence>
<dbReference type="Proteomes" id="UP000612585">
    <property type="component" value="Unassembled WGS sequence"/>
</dbReference>
<keyword evidence="3 4" id="KW-0443">Lipid metabolism</keyword>
<dbReference type="PANTHER" id="PTHR14226">
    <property type="entry name" value="NEUROPATHY TARGET ESTERASE/SWISS CHEESE D.MELANOGASTER"/>
    <property type="match status" value="1"/>
</dbReference>
<organism evidence="6 7">
    <name type="scientific">Virgisporangium aurantiacum</name>
    <dbReference type="NCBI Taxonomy" id="175570"/>
    <lineage>
        <taxon>Bacteria</taxon>
        <taxon>Bacillati</taxon>
        <taxon>Actinomycetota</taxon>
        <taxon>Actinomycetes</taxon>
        <taxon>Micromonosporales</taxon>
        <taxon>Micromonosporaceae</taxon>
        <taxon>Virgisporangium</taxon>
    </lineage>
</organism>
<feature type="short sequence motif" description="GXGXXG" evidence="4">
    <location>
        <begin position="24"/>
        <end position="29"/>
    </location>
</feature>
<gene>
    <name evidence="6" type="ORF">Vau01_044280</name>
</gene>
<protein>
    <submittedName>
        <fullName evidence="6">Patatin</fullName>
    </submittedName>
</protein>
<sequence length="291" mass="29712">MRAGGAPAILEDVTTESRALVLGGGGVTGVGWEIGLLCGLAAAGVVVADADVVVGTSAGSVVGAQVCGGVPLDELYERQLASPTGEVAARIGLGVLVGFAASGIGRDARAARARLGRRALRASTVPESQRRAVIESRLPRHEWPLRPRLLVTAVDADTGDAVVWDRDSGVDLVDAVAASCAVPLVWPPMTVNGRRYVDGGVRSPTNADYAAGCSRVVVLAPTTAAVRRSGRVTRQLASLGPEARTVVCTPDAQARAAIGRNVLDPARRAAAARAGHRQAADVAGAVEAVWS</sequence>
<evidence type="ECO:0000259" key="5">
    <source>
        <dbReference type="PROSITE" id="PS51635"/>
    </source>
</evidence>
<dbReference type="GO" id="GO:0016787">
    <property type="term" value="F:hydrolase activity"/>
    <property type="evidence" value="ECO:0007669"/>
    <property type="project" value="UniProtKB-UniRule"/>
</dbReference>
<dbReference type="AlphaFoldDB" id="A0A8J3Z4Y5"/>
<name>A0A8J3Z4Y5_9ACTN</name>
<feature type="short sequence motif" description="GXSXG" evidence="4">
    <location>
        <begin position="55"/>
        <end position="59"/>
    </location>
</feature>
<dbReference type="InterPro" id="IPR016035">
    <property type="entry name" value="Acyl_Trfase/lysoPLipase"/>
</dbReference>
<dbReference type="InterPro" id="IPR050301">
    <property type="entry name" value="NTE"/>
</dbReference>
<feature type="short sequence motif" description="DGA/G" evidence="4">
    <location>
        <begin position="198"/>
        <end position="200"/>
    </location>
</feature>
<evidence type="ECO:0000313" key="7">
    <source>
        <dbReference type="Proteomes" id="UP000612585"/>
    </source>
</evidence>
<feature type="active site" description="Proton acceptor" evidence="4">
    <location>
        <position position="198"/>
    </location>
</feature>
<accession>A0A8J3Z4Y5</accession>
<keyword evidence="1 4" id="KW-0378">Hydrolase</keyword>
<keyword evidence="2 4" id="KW-0442">Lipid degradation</keyword>
<dbReference type="PANTHER" id="PTHR14226:SF57">
    <property type="entry name" value="BLR7027 PROTEIN"/>
    <property type="match status" value="1"/>
</dbReference>
<dbReference type="EMBL" id="BOPG01000027">
    <property type="protein sequence ID" value="GIJ56912.1"/>
    <property type="molecule type" value="Genomic_DNA"/>
</dbReference>
<feature type="domain" description="PNPLA" evidence="5">
    <location>
        <begin position="20"/>
        <end position="211"/>
    </location>
</feature>
<feature type="active site" description="Nucleophile" evidence="4">
    <location>
        <position position="57"/>
    </location>
</feature>
<proteinExistence type="predicted"/>
<evidence type="ECO:0000313" key="6">
    <source>
        <dbReference type="EMBL" id="GIJ56912.1"/>
    </source>
</evidence>
<dbReference type="InterPro" id="IPR002641">
    <property type="entry name" value="PNPLA_dom"/>
</dbReference>
<dbReference type="Pfam" id="PF01734">
    <property type="entry name" value="Patatin"/>
    <property type="match status" value="1"/>
</dbReference>
<dbReference type="Gene3D" id="3.40.1090.10">
    <property type="entry name" value="Cytosolic phospholipase A2 catalytic domain"/>
    <property type="match status" value="2"/>
</dbReference>
<comment type="caution">
    <text evidence="6">The sequence shown here is derived from an EMBL/GenBank/DDBJ whole genome shotgun (WGS) entry which is preliminary data.</text>
</comment>
<evidence type="ECO:0000256" key="1">
    <source>
        <dbReference type="ARBA" id="ARBA00022801"/>
    </source>
</evidence>
<evidence type="ECO:0000256" key="3">
    <source>
        <dbReference type="ARBA" id="ARBA00023098"/>
    </source>
</evidence>
<evidence type="ECO:0000256" key="2">
    <source>
        <dbReference type="ARBA" id="ARBA00022963"/>
    </source>
</evidence>
<reference evidence="6" key="1">
    <citation type="submission" date="2021-01" db="EMBL/GenBank/DDBJ databases">
        <title>Whole genome shotgun sequence of Virgisporangium aurantiacum NBRC 16421.</title>
        <authorList>
            <person name="Komaki H."/>
            <person name="Tamura T."/>
        </authorList>
    </citation>
    <scope>NUCLEOTIDE SEQUENCE</scope>
    <source>
        <strain evidence="6">NBRC 16421</strain>
    </source>
</reference>
<dbReference type="SUPFAM" id="SSF52151">
    <property type="entry name" value="FabD/lysophospholipase-like"/>
    <property type="match status" value="1"/>
</dbReference>
<dbReference type="GO" id="GO:0016042">
    <property type="term" value="P:lipid catabolic process"/>
    <property type="evidence" value="ECO:0007669"/>
    <property type="project" value="UniProtKB-UniRule"/>
</dbReference>
<dbReference type="PROSITE" id="PS51635">
    <property type="entry name" value="PNPLA"/>
    <property type="match status" value="1"/>
</dbReference>
<keyword evidence="7" id="KW-1185">Reference proteome</keyword>